<evidence type="ECO:0008006" key="3">
    <source>
        <dbReference type="Google" id="ProtNLM"/>
    </source>
</evidence>
<keyword evidence="2" id="KW-1185">Reference proteome</keyword>
<dbReference type="Gene3D" id="3.30.710.10">
    <property type="entry name" value="Potassium Channel Kv1.1, Chain A"/>
    <property type="match status" value="1"/>
</dbReference>
<dbReference type="PANTHER" id="PTHR24413">
    <property type="entry name" value="SPECKLE-TYPE POZ PROTEIN"/>
    <property type="match status" value="1"/>
</dbReference>
<dbReference type="AlphaFoldDB" id="A0A1A6FTH4"/>
<protein>
    <recommendedName>
        <fullName evidence="3">BTB domain-containing protein</fullName>
    </recommendedName>
</protein>
<comment type="caution">
    <text evidence="1">The sequence shown here is derived from an EMBL/GenBank/DDBJ whole genome shotgun (WGS) entry which is preliminary data.</text>
</comment>
<organism evidence="1 2">
    <name type="scientific">Neotoma lepida</name>
    <name type="common">Desert woodrat</name>
    <dbReference type="NCBI Taxonomy" id="56216"/>
    <lineage>
        <taxon>Eukaryota</taxon>
        <taxon>Metazoa</taxon>
        <taxon>Chordata</taxon>
        <taxon>Craniata</taxon>
        <taxon>Vertebrata</taxon>
        <taxon>Euteleostomi</taxon>
        <taxon>Mammalia</taxon>
        <taxon>Eutheria</taxon>
        <taxon>Euarchontoglires</taxon>
        <taxon>Glires</taxon>
        <taxon>Rodentia</taxon>
        <taxon>Myomorpha</taxon>
        <taxon>Muroidea</taxon>
        <taxon>Cricetidae</taxon>
        <taxon>Neotominae</taxon>
        <taxon>Neotoma</taxon>
    </lineage>
</organism>
<evidence type="ECO:0000313" key="2">
    <source>
        <dbReference type="Proteomes" id="UP000092124"/>
    </source>
</evidence>
<sequence length="101" mass="11255">MADAMLTAADKYDLEGLKVMCEDALCRDLFVENAAHTLFLADLHSREQLRIQAQVSLQLMLLRCWKIMVGSYPDLMAEAYGSVSSAQGLFLESPLKSLKQS</sequence>
<reference evidence="1 2" key="1">
    <citation type="submission" date="2016-06" db="EMBL/GenBank/DDBJ databases">
        <title>The Draft Genome Sequence and Annotation of the Desert Woodrat Neotoma lepida.</title>
        <authorList>
            <person name="Campbell M."/>
            <person name="Oakeson K.F."/>
            <person name="Yandell M."/>
            <person name="Halpert J.R."/>
            <person name="Dearing D."/>
        </authorList>
    </citation>
    <scope>NUCLEOTIDE SEQUENCE [LARGE SCALE GENOMIC DNA]</scope>
    <source>
        <strain evidence="1">417</strain>
        <tissue evidence="1">Liver</tissue>
    </source>
</reference>
<dbReference type="OrthoDB" id="6359816at2759"/>
<evidence type="ECO:0000313" key="1">
    <source>
        <dbReference type="EMBL" id="OBS56885.1"/>
    </source>
</evidence>
<accession>A0A1A6FTH4</accession>
<dbReference type="EMBL" id="LZPO01119026">
    <property type="protein sequence ID" value="OBS56885.1"/>
    <property type="molecule type" value="Genomic_DNA"/>
</dbReference>
<dbReference type="Proteomes" id="UP000092124">
    <property type="component" value="Unassembled WGS sequence"/>
</dbReference>
<name>A0A1A6FTH4_NEOLE</name>
<gene>
    <name evidence="1" type="ORF">A6R68_11990</name>
</gene>
<proteinExistence type="predicted"/>
<dbReference type="InterPro" id="IPR011333">
    <property type="entry name" value="SKP1/BTB/POZ_sf"/>
</dbReference>
<dbReference type="STRING" id="56216.A0A1A6FTH4"/>